<keyword evidence="2 7" id="KW-0813">Transport</keyword>
<keyword evidence="5 7" id="KW-1133">Transmembrane helix</keyword>
<comment type="subcellular location">
    <subcellularLocation>
        <location evidence="1 7">Cell membrane</location>
        <topology evidence="1 7">Multi-pass membrane protein</topology>
    </subcellularLocation>
</comment>
<dbReference type="InterPro" id="IPR000515">
    <property type="entry name" value="MetI-like"/>
</dbReference>
<dbReference type="PANTHER" id="PTHR30151">
    <property type="entry name" value="ALKANE SULFONATE ABC TRANSPORTER-RELATED, MEMBRANE SUBUNIT"/>
    <property type="match status" value="1"/>
</dbReference>
<dbReference type="Pfam" id="PF00528">
    <property type="entry name" value="BPD_transp_1"/>
    <property type="match status" value="1"/>
</dbReference>
<keyword evidence="4 7" id="KW-0812">Transmembrane</keyword>
<dbReference type="PANTHER" id="PTHR30151:SF0">
    <property type="entry name" value="ABC TRANSPORTER PERMEASE PROTEIN MJ0413-RELATED"/>
    <property type="match status" value="1"/>
</dbReference>
<reference evidence="9 10" key="1">
    <citation type="submission" date="2017-04" db="EMBL/GenBank/DDBJ databases">
        <title>Novel microbial lineages endemic to geothermal iron-oxide mats fill important gaps in the evolutionary history of Archaea.</title>
        <authorList>
            <person name="Jay Z.J."/>
            <person name="Beam J.P."/>
            <person name="Dlakic M."/>
            <person name="Rusch D.B."/>
            <person name="Kozubal M.A."/>
            <person name="Inskeep W.P."/>
        </authorList>
    </citation>
    <scope>NUCLEOTIDE SEQUENCE [LARGE SCALE GENOMIC DNA]</scope>
    <source>
        <strain evidence="9">ECH_B_SAG-F08</strain>
    </source>
</reference>
<comment type="similarity">
    <text evidence="7">Belongs to the binding-protein-dependent transport system permease family.</text>
</comment>
<evidence type="ECO:0000313" key="10">
    <source>
        <dbReference type="Proteomes" id="UP000240381"/>
    </source>
</evidence>
<dbReference type="AlphaFoldDB" id="A0A2R6BJ60"/>
<evidence type="ECO:0000256" key="4">
    <source>
        <dbReference type="ARBA" id="ARBA00022692"/>
    </source>
</evidence>
<evidence type="ECO:0000256" key="6">
    <source>
        <dbReference type="ARBA" id="ARBA00023136"/>
    </source>
</evidence>
<proteinExistence type="inferred from homology"/>
<dbReference type="Proteomes" id="UP000240381">
    <property type="component" value="Unassembled WGS sequence"/>
</dbReference>
<keyword evidence="6 7" id="KW-0472">Membrane</keyword>
<protein>
    <recommendedName>
        <fullName evidence="8">ABC transmembrane type-1 domain-containing protein</fullName>
    </recommendedName>
</protein>
<dbReference type="InterPro" id="IPR035906">
    <property type="entry name" value="MetI-like_sf"/>
</dbReference>
<keyword evidence="3" id="KW-1003">Cell membrane</keyword>
<evidence type="ECO:0000259" key="8">
    <source>
        <dbReference type="PROSITE" id="PS50928"/>
    </source>
</evidence>
<feature type="transmembrane region" description="Helical" evidence="7">
    <location>
        <begin position="174"/>
        <end position="190"/>
    </location>
</feature>
<dbReference type="Gene3D" id="1.10.3720.10">
    <property type="entry name" value="MetI-like"/>
    <property type="match status" value="1"/>
</dbReference>
<comment type="caution">
    <text evidence="9">The sequence shown here is derived from an EMBL/GenBank/DDBJ whole genome shotgun (WGS) entry which is preliminary data.</text>
</comment>
<dbReference type="PROSITE" id="PS50928">
    <property type="entry name" value="ABC_TM1"/>
    <property type="match status" value="1"/>
</dbReference>
<evidence type="ECO:0000256" key="2">
    <source>
        <dbReference type="ARBA" id="ARBA00022448"/>
    </source>
</evidence>
<feature type="transmembrane region" description="Helical" evidence="7">
    <location>
        <begin position="267"/>
        <end position="285"/>
    </location>
</feature>
<evidence type="ECO:0000256" key="1">
    <source>
        <dbReference type="ARBA" id="ARBA00004651"/>
    </source>
</evidence>
<feature type="transmembrane region" description="Helical" evidence="7">
    <location>
        <begin position="103"/>
        <end position="123"/>
    </location>
</feature>
<evidence type="ECO:0000256" key="7">
    <source>
        <dbReference type="RuleBase" id="RU363032"/>
    </source>
</evidence>
<dbReference type="SUPFAM" id="SSF161098">
    <property type="entry name" value="MetI-like"/>
    <property type="match status" value="1"/>
</dbReference>
<organism evidence="9 10">
    <name type="scientific">Candidatus Marsarchaeota G2 archaeon ECH_B_SAG-F08</name>
    <dbReference type="NCBI Taxonomy" id="1978165"/>
    <lineage>
        <taxon>Archaea</taxon>
        <taxon>Candidatus Marsarchaeota</taxon>
        <taxon>Candidatus Marsarchaeota group 2</taxon>
    </lineage>
</organism>
<accession>A0A2R6BJ60</accession>
<dbReference type="EMBL" id="NEXM01000026">
    <property type="protein sequence ID" value="PSN98697.1"/>
    <property type="molecule type" value="Genomic_DNA"/>
</dbReference>
<name>A0A2R6BJ60_9ARCH</name>
<evidence type="ECO:0000256" key="5">
    <source>
        <dbReference type="ARBA" id="ARBA00022989"/>
    </source>
</evidence>
<feature type="transmembrane region" description="Helical" evidence="7">
    <location>
        <begin position="238"/>
        <end position="261"/>
    </location>
</feature>
<evidence type="ECO:0000313" key="9">
    <source>
        <dbReference type="EMBL" id="PSN98697.1"/>
    </source>
</evidence>
<dbReference type="GO" id="GO:0055085">
    <property type="term" value="P:transmembrane transport"/>
    <property type="evidence" value="ECO:0007669"/>
    <property type="project" value="InterPro"/>
</dbReference>
<feature type="transmembrane region" description="Helical" evidence="7">
    <location>
        <begin position="34"/>
        <end position="52"/>
    </location>
</feature>
<sequence>MKRKWERTKVERRNLVAQEVIVEQRESWIDLNTIQAKVIFTIVSILLFGAIWELAAKLINNHVILPTPISSFKALYLLIQNKIPPGAAGVGSFESMLLQTLEITAIGFLLSSAVGIPIGYLIGRWRAAEAIIDPWINALYAIPMVALIPLLYFGSGSLIPVSVFDYQGDLLPDVLVSFIMAVFTIIINTYQGVRLVSNSLVEVGKAFGASENQLTRHVVIPAALPDIVAGMRLGLGRALLGAIIAEALLSTNGLGYAMLAFQSILNTPYMVATIMVIAFIGFVLLQTPKLIERRLFKWKETERIKRGGNE</sequence>
<dbReference type="CDD" id="cd06261">
    <property type="entry name" value="TM_PBP2"/>
    <property type="match status" value="1"/>
</dbReference>
<feature type="domain" description="ABC transmembrane type-1" evidence="8">
    <location>
        <begin position="97"/>
        <end position="286"/>
    </location>
</feature>
<dbReference type="GO" id="GO:0005886">
    <property type="term" value="C:plasma membrane"/>
    <property type="evidence" value="ECO:0007669"/>
    <property type="project" value="UniProtKB-SubCell"/>
</dbReference>
<evidence type="ECO:0000256" key="3">
    <source>
        <dbReference type="ARBA" id="ARBA00022475"/>
    </source>
</evidence>
<feature type="transmembrane region" description="Helical" evidence="7">
    <location>
        <begin position="135"/>
        <end position="154"/>
    </location>
</feature>
<gene>
    <name evidence="9" type="ORF">B9Q11_01880</name>
</gene>